<dbReference type="InterPro" id="IPR016181">
    <property type="entry name" value="Acyl_CoA_acyltransferase"/>
</dbReference>
<accession>A0A259TXQ8</accession>
<dbReference type="Gene3D" id="3.40.630.30">
    <property type="match status" value="1"/>
</dbReference>
<dbReference type="CDD" id="cd04301">
    <property type="entry name" value="NAT_SF"/>
    <property type="match status" value="1"/>
</dbReference>
<feature type="domain" description="N-acetyltransferase" evidence="1">
    <location>
        <begin position="1"/>
        <end position="200"/>
    </location>
</feature>
<evidence type="ECO:0000259" key="1">
    <source>
        <dbReference type="PROSITE" id="PS51186"/>
    </source>
</evidence>
<evidence type="ECO:0000313" key="2">
    <source>
        <dbReference type="EMBL" id="OZC02491.1"/>
    </source>
</evidence>
<comment type="caution">
    <text evidence="2">The sequence shown here is derived from an EMBL/GenBank/DDBJ whole genome shotgun (WGS) entry which is preliminary data.</text>
</comment>
<dbReference type="PROSITE" id="PS51186">
    <property type="entry name" value="GNAT"/>
    <property type="match status" value="1"/>
</dbReference>
<dbReference type="OrthoDB" id="1452841at2"/>
<dbReference type="PANTHER" id="PTHR42791">
    <property type="entry name" value="GNAT FAMILY ACETYLTRANSFERASE"/>
    <property type="match status" value="1"/>
</dbReference>
<gene>
    <name evidence="2" type="ORF">BSZ36_05560</name>
</gene>
<dbReference type="InterPro" id="IPR052523">
    <property type="entry name" value="Trichothecene_AcTrans"/>
</dbReference>
<name>A0A259TXQ8_9BACT</name>
<dbReference type="SUPFAM" id="SSF55729">
    <property type="entry name" value="Acyl-CoA N-acyltransferases (Nat)"/>
    <property type="match status" value="1"/>
</dbReference>
<dbReference type="InterPro" id="IPR000182">
    <property type="entry name" value="GNAT_dom"/>
</dbReference>
<reference evidence="2 3" key="1">
    <citation type="submission" date="2016-11" db="EMBL/GenBank/DDBJ databases">
        <title>Study of marine rhodopsin-containing bacteria.</title>
        <authorList>
            <person name="Yoshizawa S."/>
            <person name="Kumagai Y."/>
            <person name="Kogure K."/>
        </authorList>
    </citation>
    <scope>NUCLEOTIDE SEQUENCE [LARGE SCALE GENOMIC DNA]</scope>
    <source>
        <strain evidence="2 3">SG-29</strain>
    </source>
</reference>
<keyword evidence="3" id="KW-1185">Reference proteome</keyword>
<dbReference type="Pfam" id="PF13508">
    <property type="entry name" value="Acetyltransf_7"/>
    <property type="match status" value="1"/>
</dbReference>
<proteinExistence type="predicted"/>
<dbReference type="Proteomes" id="UP000216446">
    <property type="component" value="Unassembled WGS sequence"/>
</dbReference>
<evidence type="ECO:0000313" key="3">
    <source>
        <dbReference type="Proteomes" id="UP000216446"/>
    </source>
</evidence>
<dbReference type="AlphaFoldDB" id="A0A259TXQ8"/>
<dbReference type="RefSeq" id="WP_094546805.1">
    <property type="nucleotide sequence ID" value="NZ_MQWB01000001.1"/>
</dbReference>
<dbReference type="InParanoid" id="A0A259TXQ8"/>
<protein>
    <recommendedName>
        <fullName evidence="1">N-acetyltransferase domain-containing protein</fullName>
    </recommendedName>
</protein>
<organism evidence="2 3">
    <name type="scientific">Rubricoccus marinus</name>
    <dbReference type="NCBI Taxonomy" id="716817"/>
    <lineage>
        <taxon>Bacteria</taxon>
        <taxon>Pseudomonadati</taxon>
        <taxon>Rhodothermota</taxon>
        <taxon>Rhodothermia</taxon>
        <taxon>Rhodothermales</taxon>
        <taxon>Rubricoccaceae</taxon>
        <taxon>Rubricoccus</taxon>
    </lineage>
</organism>
<dbReference type="PANTHER" id="PTHR42791:SF1">
    <property type="entry name" value="N-ACETYLTRANSFERASE DOMAIN-CONTAINING PROTEIN"/>
    <property type="match status" value="1"/>
</dbReference>
<sequence length="206" mass="22563">MIRPLRRAEASGAARLAARAFSSDPLFAYLYPDEASRQRRFATEHAAYIRRIYLPHGRPVAAIDGASGEMSGIALWLPPEAMGALDRAERACLPALRRAAGLQDLARVLRAYDAFDAAFPENMWFYYLGLLAVAPEAQGQGVGSALLREGTDRADREGVACYLETGTETNVAFYERHGFRVTHEIPLPDCGPTHWGLWRDPASGGA</sequence>
<dbReference type="EMBL" id="MQWB01000001">
    <property type="protein sequence ID" value="OZC02491.1"/>
    <property type="molecule type" value="Genomic_DNA"/>
</dbReference>
<dbReference type="GO" id="GO:0016747">
    <property type="term" value="F:acyltransferase activity, transferring groups other than amino-acyl groups"/>
    <property type="evidence" value="ECO:0007669"/>
    <property type="project" value="InterPro"/>
</dbReference>